<name>A0A8J3ZZC1_9ACTN</name>
<evidence type="ECO:0000256" key="2">
    <source>
        <dbReference type="RuleBase" id="RU000461"/>
    </source>
</evidence>
<dbReference type="AlphaFoldDB" id="A0A8J3ZZC1"/>
<dbReference type="Gene3D" id="1.10.630.10">
    <property type="entry name" value="Cytochrome P450"/>
    <property type="match status" value="1"/>
</dbReference>
<sequence length="392" mass="42378">MDPFDPFDPETVRDPHPTYARLRSTTPVARGDRWGGFWALTRYSDVVAASTAPDVFTSSHGVVIPMNPLAGRRMPMHFDPPEHTAYRRVLNAPFHADRVGALRSRIEDIADDLLAPALASGTTDAVAGYASPLASRVLALFLGMPAEFGERLEEHSVRFERAQTSGDTATVEHANAVLYDYAREAARAADGELVAALRAARIDGRALTGDEIVGSLRQIFIAGHIAVAAGLGSAVRHLAGDRDLQRRLRAEPALVPDAVEELLRLHTPNQGFARTATRDTRVGGQAVRAGQQVALVYTSANRDPAVFADPDRFSLDRGRNRHLAFGHGVHKCVGIALARLELRIGVERLLAATSEFGPAGEPQMLPWPVHGPATLPIRLWPAADRAALPKGR</sequence>
<dbReference type="PANTHER" id="PTHR46696">
    <property type="entry name" value="P450, PUTATIVE (EUROFUNG)-RELATED"/>
    <property type="match status" value="1"/>
</dbReference>
<dbReference type="GO" id="GO:0016705">
    <property type="term" value="F:oxidoreductase activity, acting on paired donors, with incorporation or reduction of molecular oxygen"/>
    <property type="evidence" value="ECO:0007669"/>
    <property type="project" value="InterPro"/>
</dbReference>
<dbReference type="RefSeq" id="WP_203932792.1">
    <property type="nucleotide sequence ID" value="NZ_BOPH01000108.1"/>
</dbReference>
<dbReference type="Proteomes" id="UP000635606">
    <property type="component" value="Unassembled WGS sequence"/>
</dbReference>
<accession>A0A8J3ZZC1</accession>
<reference evidence="3" key="1">
    <citation type="submission" date="2021-01" db="EMBL/GenBank/DDBJ databases">
        <title>Whole genome shotgun sequence of Virgisporangium ochraceum NBRC 16418.</title>
        <authorList>
            <person name="Komaki H."/>
            <person name="Tamura T."/>
        </authorList>
    </citation>
    <scope>NUCLEOTIDE SEQUENCE</scope>
    <source>
        <strain evidence="3">NBRC 16418</strain>
    </source>
</reference>
<dbReference type="InterPro" id="IPR036396">
    <property type="entry name" value="Cyt_P450_sf"/>
</dbReference>
<keyword evidence="2" id="KW-0560">Oxidoreductase</keyword>
<evidence type="ECO:0000313" key="4">
    <source>
        <dbReference type="Proteomes" id="UP000635606"/>
    </source>
</evidence>
<organism evidence="3 4">
    <name type="scientific">Virgisporangium ochraceum</name>
    <dbReference type="NCBI Taxonomy" id="65505"/>
    <lineage>
        <taxon>Bacteria</taxon>
        <taxon>Bacillati</taxon>
        <taxon>Actinomycetota</taxon>
        <taxon>Actinomycetes</taxon>
        <taxon>Micromonosporales</taxon>
        <taxon>Micromonosporaceae</taxon>
        <taxon>Virgisporangium</taxon>
    </lineage>
</organism>
<dbReference type="Pfam" id="PF00067">
    <property type="entry name" value="p450"/>
    <property type="match status" value="1"/>
</dbReference>
<dbReference type="SUPFAM" id="SSF48264">
    <property type="entry name" value="Cytochrome P450"/>
    <property type="match status" value="1"/>
</dbReference>
<keyword evidence="4" id="KW-1185">Reference proteome</keyword>
<dbReference type="PANTHER" id="PTHR46696:SF6">
    <property type="entry name" value="P450, PUTATIVE (EUROFUNG)-RELATED"/>
    <property type="match status" value="1"/>
</dbReference>
<dbReference type="InterPro" id="IPR001128">
    <property type="entry name" value="Cyt_P450"/>
</dbReference>
<keyword evidence="2" id="KW-0349">Heme</keyword>
<evidence type="ECO:0000313" key="3">
    <source>
        <dbReference type="EMBL" id="GIJ72959.1"/>
    </source>
</evidence>
<protein>
    <submittedName>
        <fullName evidence="3">Cytochrome P450</fullName>
    </submittedName>
</protein>
<keyword evidence="2" id="KW-0408">Iron</keyword>
<dbReference type="GO" id="GO:0005506">
    <property type="term" value="F:iron ion binding"/>
    <property type="evidence" value="ECO:0007669"/>
    <property type="project" value="InterPro"/>
</dbReference>
<dbReference type="PROSITE" id="PS00086">
    <property type="entry name" value="CYTOCHROME_P450"/>
    <property type="match status" value="1"/>
</dbReference>
<dbReference type="GO" id="GO:0004497">
    <property type="term" value="F:monooxygenase activity"/>
    <property type="evidence" value="ECO:0007669"/>
    <property type="project" value="UniProtKB-KW"/>
</dbReference>
<keyword evidence="2" id="KW-0479">Metal-binding</keyword>
<dbReference type="GO" id="GO:0020037">
    <property type="term" value="F:heme binding"/>
    <property type="evidence" value="ECO:0007669"/>
    <property type="project" value="InterPro"/>
</dbReference>
<dbReference type="InterPro" id="IPR017972">
    <property type="entry name" value="Cyt_P450_CS"/>
</dbReference>
<gene>
    <name evidence="3" type="ORF">Voc01_078760</name>
</gene>
<keyword evidence="2" id="KW-0503">Monooxygenase</keyword>
<comment type="caution">
    <text evidence="3">The sequence shown here is derived from an EMBL/GenBank/DDBJ whole genome shotgun (WGS) entry which is preliminary data.</text>
</comment>
<proteinExistence type="inferred from homology"/>
<evidence type="ECO:0000256" key="1">
    <source>
        <dbReference type="ARBA" id="ARBA00010617"/>
    </source>
</evidence>
<dbReference type="EMBL" id="BOPH01000108">
    <property type="protein sequence ID" value="GIJ72959.1"/>
    <property type="molecule type" value="Genomic_DNA"/>
</dbReference>
<comment type="similarity">
    <text evidence="1 2">Belongs to the cytochrome P450 family.</text>
</comment>
<dbReference type="InterPro" id="IPR002397">
    <property type="entry name" value="Cyt_P450_B"/>
</dbReference>
<dbReference type="PRINTS" id="PR00359">
    <property type="entry name" value="BP450"/>
</dbReference>